<dbReference type="AlphaFoldDB" id="A0A8H3IDA6"/>
<comment type="caution">
    <text evidence="2">The sequence shown here is derived from an EMBL/GenBank/DDBJ whole genome shotgun (WGS) entry which is preliminary data.</text>
</comment>
<dbReference type="Proteomes" id="UP000664203">
    <property type="component" value="Unassembled WGS sequence"/>
</dbReference>
<dbReference type="InterPro" id="IPR003673">
    <property type="entry name" value="CoA-Trfase_fam_III"/>
</dbReference>
<reference evidence="2" key="1">
    <citation type="submission" date="2021-03" db="EMBL/GenBank/DDBJ databases">
        <authorList>
            <person name="Tagirdzhanova G."/>
        </authorList>
    </citation>
    <scope>NUCLEOTIDE SEQUENCE</scope>
</reference>
<evidence type="ECO:0000256" key="1">
    <source>
        <dbReference type="ARBA" id="ARBA00008383"/>
    </source>
</evidence>
<dbReference type="OrthoDB" id="2308815at2759"/>
<protein>
    <submittedName>
        <fullName evidence="2">Uncharacterized protein</fullName>
    </submittedName>
</protein>
<dbReference type="SUPFAM" id="SSF89796">
    <property type="entry name" value="CoA-transferase family III (CaiB/BaiF)"/>
    <property type="match status" value="2"/>
</dbReference>
<dbReference type="GO" id="GO:0003824">
    <property type="term" value="F:catalytic activity"/>
    <property type="evidence" value="ECO:0007669"/>
    <property type="project" value="InterPro"/>
</dbReference>
<name>A0A8H3IDA6_9LECA</name>
<dbReference type="PANTHER" id="PTHR48229">
    <property type="entry name" value="CAIB/BAIF FAMILY ENZYME (AFU_ORTHOLOGUE AFUA_1G05360)-RELATED"/>
    <property type="match status" value="1"/>
</dbReference>
<organism evidence="2 3">
    <name type="scientific">Alectoria fallacina</name>
    <dbReference type="NCBI Taxonomy" id="1903189"/>
    <lineage>
        <taxon>Eukaryota</taxon>
        <taxon>Fungi</taxon>
        <taxon>Dikarya</taxon>
        <taxon>Ascomycota</taxon>
        <taxon>Pezizomycotina</taxon>
        <taxon>Lecanoromycetes</taxon>
        <taxon>OSLEUM clade</taxon>
        <taxon>Lecanoromycetidae</taxon>
        <taxon>Lecanorales</taxon>
        <taxon>Lecanorineae</taxon>
        <taxon>Parmeliaceae</taxon>
        <taxon>Alectoria</taxon>
    </lineage>
</organism>
<keyword evidence="3" id="KW-1185">Reference proteome</keyword>
<dbReference type="EMBL" id="CAJPDR010000092">
    <property type="protein sequence ID" value="CAF9916540.1"/>
    <property type="molecule type" value="Genomic_DNA"/>
</dbReference>
<gene>
    <name evidence="2" type="ORF">ALECFALPRED_010783</name>
</gene>
<dbReference type="Gene3D" id="3.40.50.10540">
    <property type="entry name" value="Crotonobetainyl-coa:carnitine coa-transferase, domain 1"/>
    <property type="match status" value="1"/>
</dbReference>
<dbReference type="Pfam" id="PF02515">
    <property type="entry name" value="CoA_transf_3"/>
    <property type="match status" value="1"/>
</dbReference>
<evidence type="ECO:0000313" key="2">
    <source>
        <dbReference type="EMBL" id="CAF9916540.1"/>
    </source>
</evidence>
<sequence>MAVGKMSNDVKPYSLQKGIRSALQDLLRSADDLVPEEVRNHLRGMSFESESHGDDIGLPCPLKETEAVTALKAVEASTVAANTDLRFGMDKRDIKLSIERATCFLFAAYLSTVDGMAKGDPNAKSKLKGGLRKTLRLVKAHIPKVDTDLLKAQSILYRRLAANLYQTRTPGEYFHLHGSLEATTSLNMIGLEGHRPDVTEYHECVNLIESHMKKFSTAELEEMNAKHRQAGVTCLKYEDFKKTNYGRSKMDLPPWTLDNLETSTPPVTFPARDCTNDRPQPLAGIRVLELCRIIAGPVNGRTLAEYGADVMKVTAPHLSDVPFF</sequence>
<proteinExistence type="inferred from homology"/>
<dbReference type="PANTHER" id="PTHR48229:SF1">
    <property type="entry name" value="ALPHA METHYLACYL-COA RACEMASE-RELATED"/>
    <property type="match status" value="1"/>
</dbReference>
<accession>A0A8H3IDA6</accession>
<evidence type="ECO:0000313" key="3">
    <source>
        <dbReference type="Proteomes" id="UP000664203"/>
    </source>
</evidence>
<dbReference type="InterPro" id="IPR052985">
    <property type="entry name" value="CoA-trans_III_biosynth/detox"/>
</dbReference>
<comment type="similarity">
    <text evidence="1">Belongs to the CoA-transferase III family.</text>
</comment>
<dbReference type="InterPro" id="IPR023606">
    <property type="entry name" value="CoA-Trfase_III_dom_1_sf"/>
</dbReference>